<dbReference type="PANTHER" id="PTHR11093">
    <property type="entry name" value="RUVB-RELATED REPTIN AND PONTIN"/>
    <property type="match status" value="1"/>
</dbReference>
<dbReference type="Gene3D" id="3.40.50.300">
    <property type="entry name" value="P-loop containing nucleotide triphosphate hydrolases"/>
    <property type="match status" value="2"/>
</dbReference>
<dbReference type="Pfam" id="PF06068">
    <property type="entry name" value="TIP49"/>
    <property type="match status" value="2"/>
</dbReference>
<dbReference type="Gene3D" id="3.40.220.10">
    <property type="entry name" value="Leucine Aminopeptidase, subunit E, domain 1"/>
    <property type="match status" value="1"/>
</dbReference>
<gene>
    <name evidence="3" type="ORF">HannXRQ_Chr10g0307891</name>
</gene>
<dbReference type="GO" id="GO:0016887">
    <property type="term" value="F:ATP hydrolysis activity"/>
    <property type="evidence" value="ECO:0007669"/>
    <property type="project" value="RHEA"/>
</dbReference>
<dbReference type="GO" id="GO:0005524">
    <property type="term" value="F:ATP binding"/>
    <property type="evidence" value="ECO:0007669"/>
    <property type="project" value="UniProtKB-KW"/>
</dbReference>
<keyword evidence="1" id="KW-0067">ATP-binding</keyword>
<keyword evidence="1" id="KW-0547">Nucleotide-binding</keyword>
<dbReference type="EC" id="3.6.4.12" evidence="1"/>
<feature type="domain" description="TIP49 P-loop" evidence="2">
    <location>
        <begin position="197"/>
        <end position="246"/>
    </location>
</feature>
<evidence type="ECO:0000313" key="3">
    <source>
        <dbReference type="EMBL" id="OTG12276.1"/>
    </source>
</evidence>
<dbReference type="InterPro" id="IPR010339">
    <property type="entry name" value="TIP49_P-loop"/>
</dbReference>
<dbReference type="SUPFAM" id="SSF52540">
    <property type="entry name" value="P-loop containing nucleoside triphosphate hydrolases"/>
    <property type="match status" value="1"/>
</dbReference>
<keyword evidence="1 3" id="KW-0378">Hydrolase</keyword>
<dbReference type="InterPro" id="IPR027417">
    <property type="entry name" value="P-loop_NTPase"/>
</dbReference>
<accession>A0A251TNX8</accession>
<dbReference type="GO" id="GO:0006357">
    <property type="term" value="P:regulation of transcription by RNA polymerase II"/>
    <property type="evidence" value="ECO:0000318"/>
    <property type="project" value="GO_Central"/>
</dbReference>
<dbReference type="GO" id="GO:0031011">
    <property type="term" value="C:Ino80 complex"/>
    <property type="evidence" value="ECO:0000318"/>
    <property type="project" value="GO_Central"/>
</dbReference>
<reference evidence="4" key="1">
    <citation type="journal article" date="2017" name="Nature">
        <title>The sunflower genome provides insights into oil metabolism, flowering and Asterid evolution.</title>
        <authorList>
            <person name="Badouin H."/>
            <person name="Gouzy J."/>
            <person name="Grassa C.J."/>
            <person name="Murat F."/>
            <person name="Staton S.E."/>
            <person name="Cottret L."/>
            <person name="Lelandais-Briere C."/>
            <person name="Owens G.L."/>
            <person name="Carrere S."/>
            <person name="Mayjonade B."/>
            <person name="Legrand L."/>
            <person name="Gill N."/>
            <person name="Kane N.C."/>
            <person name="Bowers J.E."/>
            <person name="Hubner S."/>
            <person name="Bellec A."/>
            <person name="Berard A."/>
            <person name="Berges H."/>
            <person name="Blanchet N."/>
            <person name="Boniface M.C."/>
            <person name="Brunel D."/>
            <person name="Catrice O."/>
            <person name="Chaidir N."/>
            <person name="Claudel C."/>
            <person name="Donnadieu C."/>
            <person name="Faraut T."/>
            <person name="Fievet G."/>
            <person name="Helmstetter N."/>
            <person name="King M."/>
            <person name="Knapp S.J."/>
            <person name="Lai Z."/>
            <person name="Le Paslier M.C."/>
            <person name="Lippi Y."/>
            <person name="Lorenzon L."/>
            <person name="Mandel J.R."/>
            <person name="Marage G."/>
            <person name="Marchand G."/>
            <person name="Marquand E."/>
            <person name="Bret-Mestries E."/>
            <person name="Morien E."/>
            <person name="Nambeesan S."/>
            <person name="Nguyen T."/>
            <person name="Pegot-Espagnet P."/>
            <person name="Pouilly N."/>
            <person name="Raftis F."/>
            <person name="Sallet E."/>
            <person name="Schiex T."/>
            <person name="Thomas J."/>
            <person name="Vandecasteele C."/>
            <person name="Vares D."/>
            <person name="Vear F."/>
            <person name="Vautrin S."/>
            <person name="Crespi M."/>
            <person name="Mangin B."/>
            <person name="Burke J.M."/>
            <person name="Salse J."/>
            <person name="Munos S."/>
            <person name="Vincourt P."/>
            <person name="Rieseberg L.H."/>
            <person name="Langlade N.B."/>
        </authorList>
    </citation>
    <scope>NUCLEOTIDE SEQUENCE [LARGE SCALE GENOMIC DNA]</scope>
    <source>
        <strain evidence="4">cv. SF193</strain>
    </source>
</reference>
<organism evidence="3 4">
    <name type="scientific">Helianthus annuus</name>
    <name type="common">Common sunflower</name>
    <dbReference type="NCBI Taxonomy" id="4232"/>
    <lineage>
        <taxon>Eukaryota</taxon>
        <taxon>Viridiplantae</taxon>
        <taxon>Streptophyta</taxon>
        <taxon>Embryophyta</taxon>
        <taxon>Tracheophyta</taxon>
        <taxon>Spermatophyta</taxon>
        <taxon>Magnoliopsida</taxon>
        <taxon>eudicotyledons</taxon>
        <taxon>Gunneridae</taxon>
        <taxon>Pentapetalae</taxon>
        <taxon>asterids</taxon>
        <taxon>campanulids</taxon>
        <taxon>Asterales</taxon>
        <taxon>Asteraceae</taxon>
        <taxon>Asteroideae</taxon>
        <taxon>Heliantheae alliance</taxon>
        <taxon>Heliantheae</taxon>
        <taxon>Helianthus</taxon>
    </lineage>
</organism>
<name>A0A251TNX8_HELAN</name>
<dbReference type="InterPro" id="IPR027238">
    <property type="entry name" value="RuvB-like"/>
</dbReference>
<dbReference type="CDD" id="cd00009">
    <property type="entry name" value="AAA"/>
    <property type="match status" value="1"/>
</dbReference>
<keyword evidence="4" id="KW-1185">Reference proteome</keyword>
<proteinExistence type="inferred from homology"/>
<dbReference type="EMBL" id="CM007899">
    <property type="protein sequence ID" value="OTG12276.1"/>
    <property type="molecule type" value="Genomic_DNA"/>
</dbReference>
<comment type="similarity">
    <text evidence="1">Belongs to the RuvB family.</text>
</comment>
<dbReference type="GO" id="GO:0097255">
    <property type="term" value="C:R2TP complex"/>
    <property type="evidence" value="ECO:0000318"/>
    <property type="project" value="GO_Central"/>
</dbReference>
<dbReference type="Proteomes" id="UP000215914">
    <property type="component" value="Chromosome 10"/>
</dbReference>
<feature type="domain" description="TIP49 P-loop" evidence="2">
    <location>
        <begin position="136"/>
        <end position="169"/>
    </location>
</feature>
<dbReference type="GO" id="GO:0035267">
    <property type="term" value="C:NuA4 histone acetyltransferase complex"/>
    <property type="evidence" value="ECO:0000318"/>
    <property type="project" value="GO_Central"/>
</dbReference>
<comment type="catalytic activity">
    <reaction evidence="1">
        <text>ATP + H2O = ADP + phosphate + H(+)</text>
        <dbReference type="Rhea" id="RHEA:13065"/>
        <dbReference type="ChEBI" id="CHEBI:15377"/>
        <dbReference type="ChEBI" id="CHEBI:15378"/>
        <dbReference type="ChEBI" id="CHEBI:30616"/>
        <dbReference type="ChEBI" id="CHEBI:43474"/>
        <dbReference type="ChEBI" id="CHEBI:456216"/>
        <dbReference type="EC" id="3.6.4.12"/>
    </reaction>
</comment>
<dbReference type="STRING" id="4232.A0A251TNX8"/>
<dbReference type="GO" id="GO:0000492">
    <property type="term" value="P:box C/D snoRNP assembly"/>
    <property type="evidence" value="ECO:0000318"/>
    <property type="project" value="GO_Central"/>
</dbReference>
<dbReference type="SUPFAM" id="SSF52949">
    <property type="entry name" value="Macro domain-like"/>
    <property type="match status" value="1"/>
</dbReference>
<dbReference type="GO" id="GO:0000812">
    <property type="term" value="C:Swr1 complex"/>
    <property type="evidence" value="ECO:0000318"/>
    <property type="project" value="GO_Central"/>
</dbReference>
<keyword evidence="1" id="KW-0805">Transcription regulation</keyword>
<dbReference type="InParanoid" id="A0A251TNX8"/>
<dbReference type="AlphaFoldDB" id="A0A251TNX8"/>
<dbReference type="GO" id="GO:0006338">
    <property type="term" value="P:chromatin remodeling"/>
    <property type="evidence" value="ECO:0000318"/>
    <property type="project" value="GO_Central"/>
</dbReference>
<evidence type="ECO:0000256" key="1">
    <source>
        <dbReference type="RuleBase" id="RU363048"/>
    </source>
</evidence>
<keyword evidence="1" id="KW-0347">Helicase</keyword>
<keyword evidence="1" id="KW-0804">Transcription</keyword>
<evidence type="ECO:0000259" key="2">
    <source>
        <dbReference type="Pfam" id="PF06068"/>
    </source>
</evidence>
<keyword evidence="1" id="KW-0539">Nucleus</keyword>
<dbReference type="InterPro" id="IPR043472">
    <property type="entry name" value="Macro_dom-like"/>
</dbReference>
<sequence length="257" mass="28342">MVSRFPVDVEINSKIFLWRGNPWNLEVDAVVNSTNENMDKAHSSPGLHDAAVPGLAEECAKMLDVPAIKAKIERSAMLVFPIAVTTAKAHHGFGWVGEWADTSVGYWKSNTFNCWICHTGGCKRGWWSCSRYDPPEKKMAGRALLHAGPPGTGKTALALGISLELGTKVCPILSHAWIRSLLIGSKENRGFDGEFQRVAELVTGVLFTDEVHMLDMECFSYLNRALESSLSPNVIFATNRGICTVRLYLTLFGNEEL</sequence>
<protein>
    <recommendedName>
        <fullName evidence="1">RuvB-like helicase</fullName>
        <ecNumber evidence="1">3.6.4.12</ecNumber>
    </recommendedName>
</protein>
<dbReference type="GO" id="GO:0003678">
    <property type="term" value="F:DNA helicase activity"/>
    <property type="evidence" value="ECO:0000318"/>
    <property type="project" value="GO_Central"/>
</dbReference>
<evidence type="ECO:0000313" key="4">
    <source>
        <dbReference type="Proteomes" id="UP000215914"/>
    </source>
</evidence>